<evidence type="ECO:0000256" key="1">
    <source>
        <dbReference type="SAM" id="MobiDB-lite"/>
    </source>
</evidence>
<name>A0A382J6M0_9ZZZZ</name>
<evidence type="ECO:0000313" key="2">
    <source>
        <dbReference type="EMBL" id="SVC06723.1"/>
    </source>
</evidence>
<organism evidence="2">
    <name type="scientific">marine metagenome</name>
    <dbReference type="NCBI Taxonomy" id="408172"/>
    <lineage>
        <taxon>unclassified sequences</taxon>
        <taxon>metagenomes</taxon>
        <taxon>ecological metagenomes</taxon>
    </lineage>
</organism>
<gene>
    <name evidence="2" type="ORF">METZ01_LOCUS259577</name>
</gene>
<feature type="region of interest" description="Disordered" evidence="1">
    <location>
        <begin position="1"/>
        <end position="45"/>
    </location>
</feature>
<feature type="compositionally biased region" description="Basic residues" evidence="1">
    <location>
        <begin position="1"/>
        <end position="10"/>
    </location>
</feature>
<dbReference type="EMBL" id="UINC01071649">
    <property type="protein sequence ID" value="SVC06723.1"/>
    <property type="molecule type" value="Genomic_DNA"/>
</dbReference>
<accession>A0A382J6M0</accession>
<feature type="non-terminal residue" evidence="2">
    <location>
        <position position="1"/>
    </location>
</feature>
<proteinExistence type="predicted"/>
<protein>
    <submittedName>
        <fullName evidence="2">Uncharacterized protein</fullName>
    </submittedName>
</protein>
<dbReference type="AlphaFoldDB" id="A0A382J6M0"/>
<sequence length="144" mass="16200">QKAKTQRTKKVIAESSAQKTSTPITASVASAPTTKRRSSRSSQLVGWQRNPFNSVALSSEADVESGSINSEKQQDIETSILLKNLERYNVEIVAEFNNEKVVLIDNRRFRQGEYLNNDILIERIENDQITFRNGNTTVTRNVGN</sequence>
<feature type="compositionally biased region" description="Polar residues" evidence="1">
    <location>
        <begin position="15"/>
        <end position="33"/>
    </location>
</feature>
<reference evidence="2" key="1">
    <citation type="submission" date="2018-05" db="EMBL/GenBank/DDBJ databases">
        <authorList>
            <person name="Lanie J.A."/>
            <person name="Ng W.-L."/>
            <person name="Kazmierczak K.M."/>
            <person name="Andrzejewski T.M."/>
            <person name="Davidsen T.M."/>
            <person name="Wayne K.J."/>
            <person name="Tettelin H."/>
            <person name="Glass J.I."/>
            <person name="Rusch D."/>
            <person name="Podicherti R."/>
            <person name="Tsui H.-C.T."/>
            <person name="Winkler M.E."/>
        </authorList>
    </citation>
    <scope>NUCLEOTIDE SEQUENCE</scope>
</reference>